<keyword evidence="10" id="KW-0812">Transmembrane</keyword>
<dbReference type="PANTHER" id="PTHR31468:SF2">
    <property type="entry name" value="1,3-BETA-GLUCANOSYLTRANSFERASE GAS1"/>
    <property type="match status" value="1"/>
</dbReference>
<evidence type="ECO:0000256" key="2">
    <source>
        <dbReference type="ARBA" id="ARBA00007528"/>
    </source>
</evidence>
<dbReference type="Gene3D" id="1.20.58.1040">
    <property type="match status" value="1"/>
</dbReference>
<keyword evidence="6" id="KW-1015">Disulfide bond</keyword>
<evidence type="ECO:0000256" key="1">
    <source>
        <dbReference type="ARBA" id="ARBA00004609"/>
    </source>
</evidence>
<dbReference type="InterPro" id="IPR004886">
    <property type="entry name" value="Glucanosyltransferase"/>
</dbReference>
<keyword evidence="10" id="KW-1133">Transmembrane helix</keyword>
<evidence type="ECO:0000313" key="13">
    <source>
        <dbReference type="Proteomes" id="UP000799302"/>
    </source>
</evidence>
<keyword evidence="8 9" id="KW-0449">Lipoprotein</keyword>
<evidence type="ECO:0000256" key="9">
    <source>
        <dbReference type="RuleBase" id="RU361209"/>
    </source>
</evidence>
<dbReference type="InterPro" id="IPR017853">
    <property type="entry name" value="GH"/>
</dbReference>
<dbReference type="Proteomes" id="UP000799302">
    <property type="component" value="Unassembled WGS sequence"/>
</dbReference>
<evidence type="ECO:0000256" key="8">
    <source>
        <dbReference type="ARBA" id="ARBA00023288"/>
    </source>
</evidence>
<dbReference type="InterPro" id="IPR012946">
    <property type="entry name" value="X8"/>
</dbReference>
<evidence type="ECO:0000313" key="12">
    <source>
        <dbReference type="EMBL" id="KAF2664335.1"/>
    </source>
</evidence>
<evidence type="ECO:0000256" key="4">
    <source>
        <dbReference type="ARBA" id="ARBA00022729"/>
    </source>
</evidence>
<sequence>MRAASLFATVGLLASTVLADLDPIVIKGSKFFYKTNGTEFFVQGIAYQQEAGGNGTTGASASGATTYVDPLADAARCQVDIPLMKKANTNVIRVYAVDPTKDHTTCMQLLQANGIYVFADLGNPGVSINRDTPAWNGPLLQRYEQVIDMFSTYTNVIGFFAGNEVTNSLNTTSASAFVRAAVRDSKAYIKSKNYRQMYVGYATSDDANVRENMANYFNCGDQSSAIDFWGYNIYSWCGDSSFTQSGYDQRVKEFSTYSVPSFFAEYGCNTVQPRKFTEVGTIFSSNMTGTFSGGIVYMYFQEANNYGLVDVSSGTASQLPDYGYLSSQMGKIAPTGVNSASYTATNSPTSCPAVATATWAAKASPLPPTPNTDLCSCMYNSLSCAVKSSVTTDNYDSLFGTVCGYGGGSVCAGIKTNPSTGTYGAYSMCNSTEMLSFAMDQYYKSQQNSASACSFNGAAAVKASVAAGSSCASLMSQAGPSGTGVVSSNPIGAAVGSGAAASGTGSAKGAATSITTPDHFIIGMLAYITVAGVAGASFILL</sequence>
<dbReference type="SUPFAM" id="SSF51445">
    <property type="entry name" value="(Trans)glycosidases"/>
    <property type="match status" value="1"/>
</dbReference>
<feature type="transmembrane region" description="Helical" evidence="10">
    <location>
        <begin position="520"/>
        <end position="540"/>
    </location>
</feature>
<protein>
    <recommendedName>
        <fullName evidence="9">1,3-beta-glucanosyltransferase</fullName>
        <ecNumber evidence="9">2.4.1.-</ecNumber>
    </recommendedName>
</protein>
<evidence type="ECO:0000256" key="7">
    <source>
        <dbReference type="ARBA" id="ARBA00023180"/>
    </source>
</evidence>
<dbReference type="AlphaFoldDB" id="A0A6A6TW57"/>
<dbReference type="EMBL" id="MU004243">
    <property type="protein sequence ID" value="KAF2664335.1"/>
    <property type="molecule type" value="Genomic_DNA"/>
</dbReference>
<comment type="similarity">
    <text evidence="2 9">Belongs to the glycosyl hydrolase 72 family.</text>
</comment>
<evidence type="ECO:0000256" key="3">
    <source>
        <dbReference type="ARBA" id="ARBA00022622"/>
    </source>
</evidence>
<dbReference type="GO" id="GO:0071970">
    <property type="term" value="P:fungal-type cell wall (1-&gt;3)-beta-D-glucan biosynthetic process"/>
    <property type="evidence" value="ECO:0007669"/>
    <property type="project" value="TreeGrafter"/>
</dbReference>
<gene>
    <name evidence="12" type="ORF">BT63DRAFT_106345</name>
</gene>
<keyword evidence="3 9" id="KW-0336">GPI-anchor</keyword>
<proteinExistence type="inferred from homology"/>
<dbReference type="PANTHER" id="PTHR31468">
    <property type="entry name" value="1,3-BETA-GLUCANOSYLTRANSFERASE GAS1"/>
    <property type="match status" value="1"/>
</dbReference>
<feature type="signal peptide" evidence="9">
    <location>
        <begin position="1"/>
        <end position="19"/>
    </location>
</feature>
<dbReference type="GO" id="GO:0042124">
    <property type="term" value="F:1,3-beta-glucanosyltransferase activity"/>
    <property type="evidence" value="ECO:0007669"/>
    <property type="project" value="TreeGrafter"/>
</dbReference>
<dbReference type="EC" id="2.4.1.-" evidence="9"/>
<keyword evidence="9" id="KW-0808">Transferase</keyword>
<comment type="subcellular location">
    <subcellularLocation>
        <location evidence="1 9">Cell membrane</location>
        <topology evidence="1 9">Lipid-anchor</topology>
        <topology evidence="1 9">GPI-anchor</topology>
    </subcellularLocation>
</comment>
<dbReference type="GO" id="GO:0098552">
    <property type="term" value="C:side of membrane"/>
    <property type="evidence" value="ECO:0007669"/>
    <property type="project" value="UniProtKB-KW"/>
</dbReference>
<keyword evidence="13" id="KW-1185">Reference proteome</keyword>
<dbReference type="FunFam" id="3.20.20.80:FF:000038">
    <property type="entry name" value="1,3-beta-glucanosyltransferase"/>
    <property type="match status" value="1"/>
</dbReference>
<dbReference type="Pfam" id="PF03198">
    <property type="entry name" value="Glyco_hydro_72"/>
    <property type="match status" value="1"/>
</dbReference>
<keyword evidence="7" id="KW-0325">Glycoprotein</keyword>
<evidence type="ECO:0000259" key="11">
    <source>
        <dbReference type="SMART" id="SM00768"/>
    </source>
</evidence>
<evidence type="ECO:0000256" key="10">
    <source>
        <dbReference type="SAM" id="Phobius"/>
    </source>
</evidence>
<dbReference type="GO" id="GO:0005886">
    <property type="term" value="C:plasma membrane"/>
    <property type="evidence" value="ECO:0007669"/>
    <property type="project" value="UniProtKB-SubCell"/>
</dbReference>
<dbReference type="GO" id="GO:0031505">
    <property type="term" value="P:fungal-type cell wall organization"/>
    <property type="evidence" value="ECO:0007669"/>
    <property type="project" value="TreeGrafter"/>
</dbReference>
<dbReference type="OrthoDB" id="421038at2759"/>
<evidence type="ECO:0000256" key="6">
    <source>
        <dbReference type="ARBA" id="ARBA00023157"/>
    </source>
</evidence>
<dbReference type="Gene3D" id="3.20.20.80">
    <property type="entry name" value="Glycosidases"/>
    <property type="match status" value="1"/>
</dbReference>
<comment type="function">
    <text evidence="9">Splits internally a 1,3-beta-glucan molecule and transfers the newly generated reducing end (the donor) to the non-reducing end of another 1,3-beta-glucan molecule (the acceptor) forming a 1,3-beta linkage, resulting in the elongation of 1,3-beta-glucan chains in the cell wall.</text>
</comment>
<feature type="chain" id="PRO_5025712639" description="1,3-beta-glucanosyltransferase" evidence="9">
    <location>
        <begin position="20"/>
        <end position="541"/>
    </location>
</feature>
<reference evidence="12" key="1">
    <citation type="journal article" date="2020" name="Stud. Mycol.">
        <title>101 Dothideomycetes genomes: a test case for predicting lifestyles and emergence of pathogens.</title>
        <authorList>
            <person name="Haridas S."/>
            <person name="Albert R."/>
            <person name="Binder M."/>
            <person name="Bloem J."/>
            <person name="Labutti K."/>
            <person name="Salamov A."/>
            <person name="Andreopoulos B."/>
            <person name="Baker S."/>
            <person name="Barry K."/>
            <person name="Bills G."/>
            <person name="Bluhm B."/>
            <person name="Cannon C."/>
            <person name="Castanera R."/>
            <person name="Culley D."/>
            <person name="Daum C."/>
            <person name="Ezra D."/>
            <person name="Gonzalez J."/>
            <person name="Henrissat B."/>
            <person name="Kuo A."/>
            <person name="Liang C."/>
            <person name="Lipzen A."/>
            <person name="Lutzoni F."/>
            <person name="Magnuson J."/>
            <person name="Mondo S."/>
            <person name="Nolan M."/>
            <person name="Ohm R."/>
            <person name="Pangilinan J."/>
            <person name="Park H.-J."/>
            <person name="Ramirez L."/>
            <person name="Alfaro M."/>
            <person name="Sun H."/>
            <person name="Tritt A."/>
            <person name="Yoshinaga Y."/>
            <person name="Zwiers L.-H."/>
            <person name="Turgeon B."/>
            <person name="Goodwin S."/>
            <person name="Spatafora J."/>
            <person name="Crous P."/>
            <person name="Grigoriev I."/>
        </authorList>
    </citation>
    <scope>NUCLEOTIDE SEQUENCE</scope>
    <source>
        <strain evidence="12">CBS 115976</strain>
    </source>
</reference>
<feature type="domain" description="X8" evidence="11">
    <location>
        <begin position="382"/>
        <end position="473"/>
    </location>
</feature>
<keyword evidence="5 9" id="KW-0472">Membrane</keyword>
<name>A0A6A6TW57_9PEZI</name>
<accession>A0A6A6TW57</accession>
<evidence type="ECO:0000256" key="5">
    <source>
        <dbReference type="ARBA" id="ARBA00023136"/>
    </source>
</evidence>
<keyword evidence="4 9" id="KW-0732">Signal</keyword>
<dbReference type="Pfam" id="PF07983">
    <property type="entry name" value="X8"/>
    <property type="match status" value="1"/>
</dbReference>
<dbReference type="SMART" id="SM00768">
    <property type="entry name" value="X8"/>
    <property type="match status" value="1"/>
</dbReference>
<organism evidence="12 13">
    <name type="scientific">Microthyrium microscopicum</name>
    <dbReference type="NCBI Taxonomy" id="703497"/>
    <lineage>
        <taxon>Eukaryota</taxon>
        <taxon>Fungi</taxon>
        <taxon>Dikarya</taxon>
        <taxon>Ascomycota</taxon>
        <taxon>Pezizomycotina</taxon>
        <taxon>Dothideomycetes</taxon>
        <taxon>Dothideomycetes incertae sedis</taxon>
        <taxon>Microthyriales</taxon>
        <taxon>Microthyriaceae</taxon>
        <taxon>Microthyrium</taxon>
    </lineage>
</organism>